<dbReference type="InterPro" id="IPR006619">
    <property type="entry name" value="PGRP_domain_met/bac"/>
</dbReference>
<evidence type="ECO:0000313" key="4">
    <source>
        <dbReference type="EnsemblMetazoa" id="tetur14g01760.1"/>
    </source>
</evidence>
<organism evidence="4 5">
    <name type="scientific">Tetranychus urticae</name>
    <name type="common">Two-spotted spider mite</name>
    <dbReference type="NCBI Taxonomy" id="32264"/>
    <lineage>
        <taxon>Eukaryota</taxon>
        <taxon>Metazoa</taxon>
        <taxon>Ecdysozoa</taxon>
        <taxon>Arthropoda</taxon>
        <taxon>Chelicerata</taxon>
        <taxon>Arachnida</taxon>
        <taxon>Acari</taxon>
        <taxon>Acariformes</taxon>
        <taxon>Trombidiformes</taxon>
        <taxon>Prostigmata</taxon>
        <taxon>Eleutherengona</taxon>
        <taxon>Raphignathae</taxon>
        <taxon>Tetranychoidea</taxon>
        <taxon>Tetranychidae</taxon>
        <taxon>Tetranychus</taxon>
    </lineage>
</organism>
<dbReference type="Proteomes" id="UP000015104">
    <property type="component" value="Unassembled WGS sequence"/>
</dbReference>
<comment type="similarity">
    <text evidence="1">Belongs to the N-acetylmuramoyl-L-alanine amidase 2 family.</text>
</comment>
<dbReference type="GO" id="GO:0009253">
    <property type="term" value="P:peptidoglycan catabolic process"/>
    <property type="evidence" value="ECO:0007669"/>
    <property type="project" value="InterPro"/>
</dbReference>
<sequence length="206" mass="23747">MKHNIVNDLLLTLLLVIRLDYSAAESSDDDSFDIDSSDQQAYLETTIRTSIKTTRGPFSYCNVLQFVNRSSWEADVPDYEFPMMVPVDKIFIDYTYSERCSSLYLCSFNLKSTQEYHKKQIGLFDIAYNFMIGDDSKVYIGRDFMVARAFDDDYNNNSLLIGIIGDYENPYGPLPRSLDIIYKLIRCGQEKGIITDNITIYDCIIL</sequence>
<reference evidence="4" key="2">
    <citation type="submission" date="2015-06" db="UniProtKB">
        <authorList>
            <consortium name="EnsemblMetazoa"/>
        </authorList>
    </citation>
    <scope>IDENTIFICATION</scope>
</reference>
<evidence type="ECO:0000313" key="5">
    <source>
        <dbReference type="Proteomes" id="UP000015104"/>
    </source>
</evidence>
<dbReference type="PANTHER" id="PTHR11022:SF41">
    <property type="entry name" value="PEPTIDOGLYCAN-RECOGNITION PROTEIN LC-RELATED"/>
    <property type="match status" value="1"/>
</dbReference>
<feature type="chain" id="PRO_5004581457" description="Peptidoglycan recognition protein family domain-containing protein" evidence="2">
    <location>
        <begin position="25"/>
        <end position="206"/>
    </location>
</feature>
<dbReference type="STRING" id="32264.T1KLA6"/>
<dbReference type="SUPFAM" id="SSF55846">
    <property type="entry name" value="N-acetylmuramoyl-L-alanine amidase-like"/>
    <property type="match status" value="1"/>
</dbReference>
<evidence type="ECO:0000256" key="1">
    <source>
        <dbReference type="ARBA" id="ARBA00007553"/>
    </source>
</evidence>
<feature type="domain" description="Peptidoglycan recognition protein family" evidence="3">
    <location>
        <begin position="64"/>
        <end position="204"/>
    </location>
</feature>
<keyword evidence="5" id="KW-1185">Reference proteome</keyword>
<dbReference type="Gene3D" id="3.40.80.10">
    <property type="entry name" value="Peptidoglycan recognition protein-like"/>
    <property type="match status" value="1"/>
</dbReference>
<dbReference type="InterPro" id="IPR015510">
    <property type="entry name" value="PGRP"/>
</dbReference>
<proteinExistence type="inferred from homology"/>
<dbReference type="AlphaFoldDB" id="T1KLA6"/>
<dbReference type="GO" id="GO:0008270">
    <property type="term" value="F:zinc ion binding"/>
    <property type="evidence" value="ECO:0007669"/>
    <property type="project" value="InterPro"/>
</dbReference>
<evidence type="ECO:0000256" key="2">
    <source>
        <dbReference type="SAM" id="SignalP"/>
    </source>
</evidence>
<dbReference type="InterPro" id="IPR002502">
    <property type="entry name" value="Amidase_domain"/>
</dbReference>
<dbReference type="EMBL" id="CAEY01000211">
    <property type="status" value="NOT_ANNOTATED_CDS"/>
    <property type="molecule type" value="Genomic_DNA"/>
</dbReference>
<keyword evidence="2" id="KW-0732">Signal</keyword>
<evidence type="ECO:0000259" key="3">
    <source>
        <dbReference type="SMART" id="SM00701"/>
    </source>
</evidence>
<dbReference type="Pfam" id="PF01510">
    <property type="entry name" value="Amidase_2"/>
    <property type="match status" value="1"/>
</dbReference>
<feature type="signal peptide" evidence="2">
    <location>
        <begin position="1"/>
        <end position="24"/>
    </location>
</feature>
<dbReference type="HOGENOM" id="CLU_1333460_0_0_1"/>
<reference evidence="5" key="1">
    <citation type="submission" date="2011-08" db="EMBL/GenBank/DDBJ databases">
        <authorList>
            <person name="Rombauts S."/>
        </authorList>
    </citation>
    <scope>NUCLEOTIDE SEQUENCE</scope>
    <source>
        <strain evidence="5">London</strain>
    </source>
</reference>
<dbReference type="SMART" id="SM00701">
    <property type="entry name" value="PGRP"/>
    <property type="match status" value="1"/>
</dbReference>
<dbReference type="GO" id="GO:0008745">
    <property type="term" value="F:N-acetylmuramoyl-L-alanine amidase activity"/>
    <property type="evidence" value="ECO:0007669"/>
    <property type="project" value="InterPro"/>
</dbReference>
<dbReference type="eggNOG" id="ENOG502QR3D">
    <property type="taxonomic scope" value="Eukaryota"/>
</dbReference>
<name>T1KLA6_TETUR</name>
<protein>
    <recommendedName>
        <fullName evidence="3">Peptidoglycan recognition protein family domain-containing protein</fullName>
    </recommendedName>
</protein>
<dbReference type="EnsemblMetazoa" id="tetur14g01760.1">
    <property type="protein sequence ID" value="tetur14g01760.1"/>
    <property type="gene ID" value="tetur14g01760"/>
</dbReference>
<dbReference type="InterPro" id="IPR036505">
    <property type="entry name" value="Amidase/PGRP_sf"/>
</dbReference>
<dbReference type="CDD" id="cd06583">
    <property type="entry name" value="PGRP"/>
    <property type="match status" value="1"/>
</dbReference>
<dbReference type="PANTHER" id="PTHR11022">
    <property type="entry name" value="PEPTIDOGLYCAN RECOGNITION PROTEIN"/>
    <property type="match status" value="1"/>
</dbReference>
<accession>T1KLA6</accession>